<feature type="transmembrane region" description="Helical" evidence="1">
    <location>
        <begin position="41"/>
        <end position="62"/>
    </location>
</feature>
<name>A0A1G2KJF8_9BACT</name>
<dbReference type="Pfam" id="PF09997">
    <property type="entry name" value="DUF2238"/>
    <property type="match status" value="1"/>
</dbReference>
<keyword evidence="1" id="KW-0812">Transmembrane</keyword>
<dbReference type="InterPro" id="IPR014509">
    <property type="entry name" value="YjdF-like"/>
</dbReference>
<dbReference type="AlphaFoldDB" id="A0A1G2KJF8"/>
<sequence>MFFAALHHHWREAALLVFIMFMTFLPQILEDQTGINYPGELEIIMLFFIVGSLYLGEMHAYYDKVAWWDILLHSISSIVIGGIGFSVVFVLNKSKKLAFKLSRIG</sequence>
<evidence type="ECO:0000313" key="3">
    <source>
        <dbReference type="Proteomes" id="UP000179023"/>
    </source>
</evidence>
<reference evidence="2 3" key="1">
    <citation type="journal article" date="2016" name="Nat. Commun.">
        <title>Thousands of microbial genomes shed light on interconnected biogeochemical processes in an aquifer system.</title>
        <authorList>
            <person name="Anantharaman K."/>
            <person name="Brown C.T."/>
            <person name="Hug L.A."/>
            <person name="Sharon I."/>
            <person name="Castelle C.J."/>
            <person name="Probst A.J."/>
            <person name="Thomas B.C."/>
            <person name="Singh A."/>
            <person name="Wilkins M.J."/>
            <person name="Karaoz U."/>
            <person name="Brodie E.L."/>
            <person name="Williams K.H."/>
            <person name="Hubbard S.S."/>
            <person name="Banfield J.F."/>
        </authorList>
    </citation>
    <scope>NUCLEOTIDE SEQUENCE [LARGE SCALE GENOMIC DNA]</scope>
</reference>
<evidence type="ECO:0000256" key="1">
    <source>
        <dbReference type="SAM" id="Phobius"/>
    </source>
</evidence>
<keyword evidence="1" id="KW-0472">Membrane</keyword>
<keyword evidence="1" id="KW-1133">Transmembrane helix</keyword>
<accession>A0A1G2KJF8</accession>
<gene>
    <name evidence="2" type="ORF">A3C07_01640</name>
</gene>
<comment type="caution">
    <text evidence="2">The sequence shown here is derived from an EMBL/GenBank/DDBJ whole genome shotgun (WGS) entry which is preliminary data.</text>
</comment>
<dbReference type="Proteomes" id="UP000179023">
    <property type="component" value="Unassembled WGS sequence"/>
</dbReference>
<feature type="transmembrane region" description="Helical" evidence="1">
    <location>
        <begin position="68"/>
        <end position="91"/>
    </location>
</feature>
<protein>
    <submittedName>
        <fullName evidence="2">Uncharacterized protein</fullName>
    </submittedName>
</protein>
<evidence type="ECO:0000313" key="2">
    <source>
        <dbReference type="EMBL" id="OGZ99577.1"/>
    </source>
</evidence>
<feature type="transmembrane region" description="Helical" evidence="1">
    <location>
        <begin position="12"/>
        <end position="29"/>
    </location>
</feature>
<dbReference type="STRING" id="1802270.A3C07_01640"/>
<dbReference type="EMBL" id="MHQI01000037">
    <property type="protein sequence ID" value="OGZ99577.1"/>
    <property type="molecule type" value="Genomic_DNA"/>
</dbReference>
<proteinExistence type="predicted"/>
<organism evidence="2 3">
    <name type="scientific">Candidatus Sungbacteria bacterium RIFCSPHIGHO2_02_FULL_47_11</name>
    <dbReference type="NCBI Taxonomy" id="1802270"/>
    <lineage>
        <taxon>Bacteria</taxon>
        <taxon>Candidatus Sungiibacteriota</taxon>
    </lineage>
</organism>